<dbReference type="EMBL" id="WVHS01000001">
    <property type="protein sequence ID" value="MXV14358.1"/>
    <property type="molecule type" value="Genomic_DNA"/>
</dbReference>
<keyword evidence="6 8" id="KW-0472">Membrane</keyword>
<keyword evidence="14" id="KW-1185">Reference proteome</keyword>
<keyword evidence="3 8" id="KW-1134">Transmembrane beta strand</keyword>
<comment type="similarity">
    <text evidence="8 9">Belongs to the TonB-dependent receptor family.</text>
</comment>
<dbReference type="Gene3D" id="2.170.130.10">
    <property type="entry name" value="TonB-dependent receptor, plug domain"/>
    <property type="match status" value="1"/>
</dbReference>
<dbReference type="Gene3D" id="2.60.40.1120">
    <property type="entry name" value="Carboxypeptidase-like, regulatory domain"/>
    <property type="match status" value="1"/>
</dbReference>
<keyword evidence="7 8" id="KW-0998">Cell outer membrane</keyword>
<evidence type="ECO:0000256" key="1">
    <source>
        <dbReference type="ARBA" id="ARBA00004571"/>
    </source>
</evidence>
<evidence type="ECO:0000256" key="3">
    <source>
        <dbReference type="ARBA" id="ARBA00022452"/>
    </source>
</evidence>
<keyword evidence="4 8" id="KW-0812">Transmembrane</keyword>
<evidence type="ECO:0000256" key="10">
    <source>
        <dbReference type="SAM" id="SignalP"/>
    </source>
</evidence>
<evidence type="ECO:0000256" key="6">
    <source>
        <dbReference type="ARBA" id="ARBA00023136"/>
    </source>
</evidence>
<reference evidence="13 14" key="1">
    <citation type="submission" date="2019-11" db="EMBL/GenBank/DDBJ databases">
        <title>Pedobacter sp. HMF7056 Genome sequencing and assembly.</title>
        <authorList>
            <person name="Kang H."/>
            <person name="Kim H."/>
            <person name="Joh K."/>
        </authorList>
    </citation>
    <scope>NUCLEOTIDE SEQUENCE [LARGE SCALE GENOMIC DNA]</scope>
    <source>
        <strain evidence="13 14">HMF7056</strain>
    </source>
</reference>
<evidence type="ECO:0000256" key="5">
    <source>
        <dbReference type="ARBA" id="ARBA00023077"/>
    </source>
</evidence>
<dbReference type="SUPFAM" id="SSF56935">
    <property type="entry name" value="Porins"/>
    <property type="match status" value="1"/>
</dbReference>
<organism evidence="13 14">
    <name type="scientific">Hufsiella ginkgonis</name>
    <dbReference type="NCBI Taxonomy" id="2695274"/>
    <lineage>
        <taxon>Bacteria</taxon>
        <taxon>Pseudomonadati</taxon>
        <taxon>Bacteroidota</taxon>
        <taxon>Sphingobacteriia</taxon>
        <taxon>Sphingobacteriales</taxon>
        <taxon>Sphingobacteriaceae</taxon>
        <taxon>Hufsiella</taxon>
    </lineage>
</organism>
<protein>
    <submittedName>
        <fullName evidence="13">SusC/RagA family TonB-linked outer membrane protein</fullName>
    </submittedName>
</protein>
<dbReference type="Proteomes" id="UP000451233">
    <property type="component" value="Unassembled WGS sequence"/>
</dbReference>
<dbReference type="Pfam" id="PF07715">
    <property type="entry name" value="Plug"/>
    <property type="match status" value="1"/>
</dbReference>
<dbReference type="RefSeq" id="WP_160905333.1">
    <property type="nucleotide sequence ID" value="NZ_WVHS01000001.1"/>
</dbReference>
<dbReference type="InterPro" id="IPR023996">
    <property type="entry name" value="TonB-dep_OMP_SusC/RagA"/>
</dbReference>
<sequence length="1045" mass="112903">MRKNLLKCVLFLCLLGSYAFAQERTVTGTVTAKEDGLPLPGVSVRVKGTNAGTSTGGNGMFSLSVPANATLVFTFIGYTPLEIAAGSNTRVNAVLVADATVLSEVVVTSALGITRSERSLGYAAQGLKAEEISVTKQPDLNTAIAGKIAGVQILGGSGARFGTSSIRIRGTNSIGGSVEPLYVVDGVVVPSTSINVDDVADLTVLKGPAATSLYGQRGDNGVVVVTSKKAAKKGVGIEVNHSTTLETVGTLPEYQNEYGGGGSTSWSTFTYNAATDNPGLAGLNGVRYHDFATDESWGPKFDGQPFIPWYALNKYDSDFGKSQPYVAQKNNVKEFYETGVENNSNVAFSSASEKYNARVSYTNINRTGISPNTRADQNRVGFNGSFKPVSKLTLSSQINFNTIRYFNRPAEGYGTQTAGSFNQWFHRDIRIDKLKNYKNPDGTYTTWNITGIRNLAPKYWDNPYTEAYANVANNNSSRMFGSLQASYNFLPGLTAEFTAKGNFSNGYSDSRVASGTLVLERFGTSTSRDRENNYVADILYNKNLTEKFSLKGGLYGELRINHSEDLSESTAGGFTVPNFFNIAATKDRPTTSNSLVNKKVRSLYGFGSAGYRDMLFLDVNVRNDWSSSLPNDANSYLYGGVSTSFVFTELMKNKDILSFGKIFASVGRVGSDIGAYNIYQTYSATGLYGTTPSLSVPNSIPNQALKPTLSDSYEAGIDLRFLKDRITFNFNYYDRTTKDQIIQLTLPSSSGFSSALVNAGEIANHGYEFTLGGVPVKGKDVTWDFTANIGINRNKIVSLYADSKNFVGGSFGYTGTPRITVNRFVGQSWGALTTDRIKRDDAGNKLIDDDGYPIIQKDANIGTYIPKYTGGLATSLDYKRFSLAASMDLQVGGKITSVTQENLHGSGLAAETAGLNAKGNPKRDDPAAGGGILIEGIRASDGKPNATYIDTRDYYEGYIPYVWDEYTYKATYVKLREVSLGYRLPLSIAQKMKATAVNVGLVARNPWLIYSAAPGIDPSESAGNYMEGGQLPGTRTFGLNLKVTF</sequence>
<dbReference type="InterPro" id="IPR000531">
    <property type="entry name" value="Beta-barrel_TonB"/>
</dbReference>
<dbReference type="GO" id="GO:0009279">
    <property type="term" value="C:cell outer membrane"/>
    <property type="evidence" value="ECO:0007669"/>
    <property type="project" value="UniProtKB-SubCell"/>
</dbReference>
<gene>
    <name evidence="13" type="ORF">GS398_03540</name>
</gene>
<evidence type="ECO:0000313" key="13">
    <source>
        <dbReference type="EMBL" id="MXV14358.1"/>
    </source>
</evidence>
<keyword evidence="10" id="KW-0732">Signal</keyword>
<keyword evidence="2 8" id="KW-0813">Transport</keyword>
<feature type="domain" description="TonB-dependent receptor plug" evidence="12">
    <location>
        <begin position="118"/>
        <end position="222"/>
    </location>
</feature>
<dbReference type="PROSITE" id="PS52016">
    <property type="entry name" value="TONB_DEPENDENT_REC_3"/>
    <property type="match status" value="1"/>
</dbReference>
<dbReference type="InterPro" id="IPR037066">
    <property type="entry name" value="Plug_dom_sf"/>
</dbReference>
<evidence type="ECO:0000256" key="2">
    <source>
        <dbReference type="ARBA" id="ARBA00022448"/>
    </source>
</evidence>
<evidence type="ECO:0000256" key="4">
    <source>
        <dbReference type="ARBA" id="ARBA00022692"/>
    </source>
</evidence>
<accession>A0A7K1XU80</accession>
<dbReference type="SUPFAM" id="SSF49464">
    <property type="entry name" value="Carboxypeptidase regulatory domain-like"/>
    <property type="match status" value="1"/>
</dbReference>
<dbReference type="InterPro" id="IPR039426">
    <property type="entry name" value="TonB-dep_rcpt-like"/>
</dbReference>
<evidence type="ECO:0000256" key="9">
    <source>
        <dbReference type="RuleBase" id="RU003357"/>
    </source>
</evidence>
<dbReference type="AlphaFoldDB" id="A0A7K1XU80"/>
<feature type="signal peptide" evidence="10">
    <location>
        <begin position="1"/>
        <end position="21"/>
    </location>
</feature>
<dbReference type="Pfam" id="PF13715">
    <property type="entry name" value="CarbopepD_reg_2"/>
    <property type="match status" value="1"/>
</dbReference>
<feature type="chain" id="PRO_5029814591" evidence="10">
    <location>
        <begin position="22"/>
        <end position="1045"/>
    </location>
</feature>
<proteinExistence type="inferred from homology"/>
<keyword evidence="5 9" id="KW-0798">TonB box</keyword>
<name>A0A7K1XU80_9SPHI</name>
<comment type="caution">
    <text evidence="13">The sequence shown here is derived from an EMBL/GenBank/DDBJ whole genome shotgun (WGS) entry which is preliminary data.</text>
</comment>
<dbReference type="InterPro" id="IPR036942">
    <property type="entry name" value="Beta-barrel_TonB_sf"/>
</dbReference>
<evidence type="ECO:0000259" key="12">
    <source>
        <dbReference type="Pfam" id="PF07715"/>
    </source>
</evidence>
<evidence type="ECO:0000313" key="14">
    <source>
        <dbReference type="Proteomes" id="UP000451233"/>
    </source>
</evidence>
<dbReference type="Pfam" id="PF00593">
    <property type="entry name" value="TonB_dep_Rec_b-barrel"/>
    <property type="match status" value="1"/>
</dbReference>
<comment type="subcellular location">
    <subcellularLocation>
        <location evidence="1 8">Cell outer membrane</location>
        <topology evidence="1 8">Multi-pass membrane protein</topology>
    </subcellularLocation>
</comment>
<evidence type="ECO:0000259" key="11">
    <source>
        <dbReference type="Pfam" id="PF00593"/>
    </source>
</evidence>
<evidence type="ECO:0000256" key="7">
    <source>
        <dbReference type="ARBA" id="ARBA00023237"/>
    </source>
</evidence>
<dbReference type="InterPro" id="IPR012910">
    <property type="entry name" value="Plug_dom"/>
</dbReference>
<dbReference type="Gene3D" id="2.40.170.20">
    <property type="entry name" value="TonB-dependent receptor, beta-barrel domain"/>
    <property type="match status" value="1"/>
</dbReference>
<dbReference type="NCBIfam" id="TIGR04056">
    <property type="entry name" value="OMP_RagA_SusC"/>
    <property type="match status" value="1"/>
</dbReference>
<evidence type="ECO:0000256" key="8">
    <source>
        <dbReference type="PROSITE-ProRule" id="PRU01360"/>
    </source>
</evidence>
<dbReference type="InterPro" id="IPR008969">
    <property type="entry name" value="CarboxyPept-like_regulatory"/>
</dbReference>
<feature type="domain" description="TonB-dependent receptor-like beta-barrel" evidence="11">
    <location>
        <begin position="432"/>
        <end position="878"/>
    </location>
</feature>